<evidence type="ECO:0000256" key="2">
    <source>
        <dbReference type="SAM" id="Phobius"/>
    </source>
</evidence>
<sequence>MAKAEEVRTKDHDDLADEIDEDESKKGKQLVYEGPFQMAVRMTKVLSISSCILTSTGAPLLAYAEPSSTSYALAGLIMTFGLATTTLLNLAIKPYIRRAWFDYSSLSDPKVDPALEIEQITLFGRLKKTVISASEIEVPESIMRPMTTFYVKNTPFFISYELFPDQELLAKFIELPYPAQNEESDEEEEEPESERKPVSEKDKRNQC</sequence>
<protein>
    <recommendedName>
        <fullName evidence="4">Transmembrane protein 186</fullName>
    </recommendedName>
</protein>
<keyword evidence="2" id="KW-1133">Transmembrane helix</keyword>
<dbReference type="EMBL" id="HBFP01000358">
    <property type="protein sequence ID" value="CAD8815886.1"/>
    <property type="molecule type" value="Transcribed_RNA"/>
</dbReference>
<dbReference type="InterPro" id="IPR045325">
    <property type="entry name" value="TMEM70/TMEM186/TMEM223"/>
</dbReference>
<feature type="compositionally biased region" description="Acidic residues" evidence="1">
    <location>
        <begin position="182"/>
        <end position="192"/>
    </location>
</feature>
<accession>A0A7S0ZAN8</accession>
<feature type="compositionally biased region" description="Basic and acidic residues" evidence="1">
    <location>
        <begin position="1"/>
        <end position="13"/>
    </location>
</feature>
<evidence type="ECO:0000256" key="1">
    <source>
        <dbReference type="SAM" id="MobiDB-lite"/>
    </source>
</evidence>
<dbReference type="PANTHER" id="PTHR13281:SF0">
    <property type="entry name" value="TRANSMEMBRANE PROTEIN 70, MITOCHONDRIAL"/>
    <property type="match status" value="1"/>
</dbReference>
<reference evidence="3" key="1">
    <citation type="submission" date="2021-01" db="EMBL/GenBank/DDBJ databases">
        <authorList>
            <person name="Corre E."/>
            <person name="Pelletier E."/>
            <person name="Niang G."/>
            <person name="Scheremetjew M."/>
            <person name="Finn R."/>
            <person name="Kale V."/>
            <person name="Holt S."/>
            <person name="Cochrane G."/>
            <person name="Meng A."/>
            <person name="Brown T."/>
            <person name="Cohen L."/>
        </authorList>
    </citation>
    <scope>NUCLEOTIDE SEQUENCE</scope>
    <source>
        <strain evidence="3">CCMP3278</strain>
    </source>
</reference>
<dbReference type="AlphaFoldDB" id="A0A7S0ZAN8"/>
<evidence type="ECO:0000313" key="3">
    <source>
        <dbReference type="EMBL" id="CAD8815886.1"/>
    </source>
</evidence>
<feature type="compositionally biased region" description="Basic and acidic residues" evidence="1">
    <location>
        <begin position="193"/>
        <end position="207"/>
    </location>
</feature>
<dbReference type="Pfam" id="PF06979">
    <property type="entry name" value="TMEM70"/>
    <property type="match status" value="1"/>
</dbReference>
<dbReference type="PANTHER" id="PTHR13281">
    <property type="entry name" value="TRANSMEMBRANE PROTEIN 70, MITOCHONDRIAL"/>
    <property type="match status" value="1"/>
</dbReference>
<gene>
    <name evidence="3" type="ORF">TOLI1172_LOCUS274</name>
</gene>
<dbReference type="GO" id="GO:0031966">
    <property type="term" value="C:mitochondrial membrane"/>
    <property type="evidence" value="ECO:0007669"/>
    <property type="project" value="TreeGrafter"/>
</dbReference>
<dbReference type="GO" id="GO:0033615">
    <property type="term" value="P:mitochondrial proton-transporting ATP synthase complex assembly"/>
    <property type="evidence" value="ECO:0007669"/>
    <property type="project" value="TreeGrafter"/>
</dbReference>
<name>A0A7S0ZAN8_9RHOD</name>
<evidence type="ECO:0008006" key="4">
    <source>
        <dbReference type="Google" id="ProtNLM"/>
    </source>
</evidence>
<organism evidence="3">
    <name type="scientific">Timspurckia oligopyrenoides</name>
    <dbReference type="NCBI Taxonomy" id="708627"/>
    <lineage>
        <taxon>Eukaryota</taxon>
        <taxon>Rhodophyta</taxon>
        <taxon>Bangiophyceae</taxon>
        <taxon>Porphyridiales</taxon>
        <taxon>Porphyridiaceae</taxon>
        <taxon>Timspurckia</taxon>
    </lineage>
</organism>
<proteinExistence type="predicted"/>
<keyword evidence="2" id="KW-0472">Membrane</keyword>
<feature type="transmembrane region" description="Helical" evidence="2">
    <location>
        <begin position="70"/>
        <end position="92"/>
    </location>
</feature>
<feature type="region of interest" description="Disordered" evidence="1">
    <location>
        <begin position="1"/>
        <end position="22"/>
    </location>
</feature>
<feature type="region of interest" description="Disordered" evidence="1">
    <location>
        <begin position="179"/>
        <end position="207"/>
    </location>
</feature>
<keyword evidence="2" id="KW-0812">Transmembrane</keyword>
<dbReference type="InterPro" id="IPR009724">
    <property type="entry name" value="TMEM70"/>
</dbReference>
<feature type="transmembrane region" description="Helical" evidence="2">
    <location>
        <begin position="45"/>
        <end position="64"/>
    </location>
</feature>